<dbReference type="OrthoDB" id="10029846at2759"/>
<sequence length="214" mass="24279">MRKLQDLRDQATYTDTAIPKLYARAISDLVADGADSAYLALFFPKLTSIQKTLYKFRNANTPPPVDDTDDIVLDGEYVLCQDGKFRFILFDSKDDDRIIGFASDTCLSILSRSTAWHVDGTFKSAPGCYKQVFTIHAWFMEQMFACVDRLFELGYSVAPTKLVTDFELATINAFKSQFGLQIIGCHFHFLQAVRRSIDTLGIEENLTRLEDNLK</sequence>
<protein>
    <recommendedName>
        <fullName evidence="3">MULE transposase domain-containing protein</fullName>
    </recommendedName>
</protein>
<dbReference type="Proteomes" id="UP000663879">
    <property type="component" value="Unassembled WGS sequence"/>
</dbReference>
<proteinExistence type="predicted"/>
<reference evidence="1" key="1">
    <citation type="submission" date="2021-02" db="EMBL/GenBank/DDBJ databases">
        <authorList>
            <person name="Nowell W R."/>
        </authorList>
    </citation>
    <scope>NUCLEOTIDE SEQUENCE</scope>
    <source>
        <strain evidence="1">Ploen Becks lab</strain>
    </source>
</reference>
<name>A0A813Q9E6_9BILA</name>
<comment type="caution">
    <text evidence="1">The sequence shown here is derived from an EMBL/GenBank/DDBJ whole genome shotgun (WGS) entry which is preliminary data.</text>
</comment>
<evidence type="ECO:0008006" key="3">
    <source>
        <dbReference type="Google" id="ProtNLM"/>
    </source>
</evidence>
<accession>A0A813Q9E6</accession>
<organism evidence="1 2">
    <name type="scientific">Brachionus calyciflorus</name>
    <dbReference type="NCBI Taxonomy" id="104777"/>
    <lineage>
        <taxon>Eukaryota</taxon>
        <taxon>Metazoa</taxon>
        <taxon>Spiralia</taxon>
        <taxon>Gnathifera</taxon>
        <taxon>Rotifera</taxon>
        <taxon>Eurotatoria</taxon>
        <taxon>Monogononta</taxon>
        <taxon>Pseudotrocha</taxon>
        <taxon>Ploima</taxon>
        <taxon>Brachionidae</taxon>
        <taxon>Brachionus</taxon>
    </lineage>
</organism>
<keyword evidence="2" id="KW-1185">Reference proteome</keyword>
<dbReference type="AlphaFoldDB" id="A0A813Q9E6"/>
<evidence type="ECO:0000313" key="1">
    <source>
        <dbReference type="EMBL" id="CAF0763713.1"/>
    </source>
</evidence>
<dbReference type="EMBL" id="CAJNOC010000456">
    <property type="protein sequence ID" value="CAF0763713.1"/>
    <property type="molecule type" value="Genomic_DNA"/>
</dbReference>
<gene>
    <name evidence="1" type="ORF">OXX778_LOCUS4572</name>
</gene>
<evidence type="ECO:0000313" key="2">
    <source>
        <dbReference type="Proteomes" id="UP000663879"/>
    </source>
</evidence>